<keyword evidence="4" id="KW-0694">RNA-binding</keyword>
<dbReference type="NCBIfam" id="TIGR01899">
    <property type="entry name" value="cas_TM1807_csm5"/>
    <property type="match status" value="1"/>
</dbReference>
<name>A1HM60_9FIRM</name>
<dbReference type="AlphaFoldDB" id="A1HM60"/>
<dbReference type="eggNOG" id="COG1332">
    <property type="taxonomic scope" value="Bacteria"/>
</dbReference>
<dbReference type="Proteomes" id="UP000005139">
    <property type="component" value="Unassembled WGS sequence"/>
</dbReference>
<evidence type="ECO:0000259" key="7">
    <source>
        <dbReference type="Pfam" id="PF03787"/>
    </source>
</evidence>
<organism evidence="8 9">
    <name type="scientific">Thermosinus carboxydivorans Nor1</name>
    <dbReference type="NCBI Taxonomy" id="401526"/>
    <lineage>
        <taxon>Bacteria</taxon>
        <taxon>Bacillati</taxon>
        <taxon>Bacillota</taxon>
        <taxon>Negativicutes</taxon>
        <taxon>Selenomonadales</taxon>
        <taxon>Sporomusaceae</taxon>
        <taxon>Thermosinus</taxon>
    </lineage>
</organism>
<dbReference type="EMBL" id="AAWL01000001">
    <property type="protein sequence ID" value="EAX48909.1"/>
    <property type="molecule type" value="Genomic_DNA"/>
</dbReference>
<dbReference type="GO" id="GO:0051607">
    <property type="term" value="P:defense response to virus"/>
    <property type="evidence" value="ECO:0007669"/>
    <property type="project" value="UniProtKB-KW"/>
</dbReference>
<dbReference type="InterPro" id="IPR010173">
    <property type="entry name" value="CRISPR-assoc_Csm5"/>
</dbReference>
<comment type="caution">
    <text evidence="8">The sequence shown here is derived from an EMBL/GenBank/DDBJ whole genome shotgun (WGS) entry which is preliminary data.</text>
</comment>
<dbReference type="PANTHER" id="PTHR38007:SF1">
    <property type="entry name" value="CRISPR SYSTEM CMS PROTEIN CSM5"/>
    <property type="match status" value="1"/>
</dbReference>
<comment type="function">
    <text evidence="1">This subunit might be involved in maturation of a crRNA intermediate to its mature form.</text>
</comment>
<comment type="similarity">
    <text evidence="2">Belongs to the CRISPR-associated Csm5 family.</text>
</comment>
<accession>A1HM60</accession>
<reference evidence="8 9" key="2">
    <citation type="submission" date="2007-01" db="EMBL/GenBank/DDBJ databases">
        <title>Sequencing of the draft genome and assembly of Thermosinus carboxydivorans Nor1.</title>
        <authorList>
            <consortium name="US DOE Joint Genome Institute (JGI-PGF)"/>
            <person name="Copeland A."/>
            <person name="Lucas S."/>
            <person name="Lapidus A."/>
            <person name="Barry K."/>
            <person name="Glavina del Rio T."/>
            <person name="Dalin E."/>
            <person name="Tice H."/>
            <person name="Bruce D."/>
            <person name="Pitluck S."/>
            <person name="Richardson P."/>
        </authorList>
    </citation>
    <scope>NUCLEOTIDE SEQUENCE [LARGE SCALE GENOMIC DNA]</scope>
    <source>
        <strain evidence="8 9">Nor1</strain>
    </source>
</reference>
<evidence type="ECO:0000313" key="8">
    <source>
        <dbReference type="EMBL" id="EAX48909.1"/>
    </source>
</evidence>
<sequence length="394" mass="43625">MNKHLETVTIKLTCLGPVHVGSGDKLTKLQYIYDTKQRRAYFLNETAWIGLLSQKRLLSSFSDRIAAGSISDLYRWCTDNWITPAEIERVASGWATVAPAIERDSRLLNSITPLMRGADGRPYIPGSSIKGALRTAILHHLLTSNTLSAINKHAYWQQLGDLVRTRHMSDKDKLKKIEKLTAQIESDLLHRLELFDENNKKVPAKDAVTSVMKGIRVSDAFCTAPKAPPTCLLRKVDWQDAPGGRDPENYIALVRECFTPGTTLTFTLTVEPALTRAIGIASPADVLAAARSHAAHMLNIEKAAFGQRLGSLFSRMASANLILGGGSGFLDKTLLYSLATVNEARALTAALLDLRFAKHRHVQRDSRLAPRTLKLGIYNNERYLMGVCKLEQLP</sequence>
<evidence type="ECO:0000256" key="3">
    <source>
        <dbReference type="ARBA" id="ARBA00016113"/>
    </source>
</evidence>
<evidence type="ECO:0000256" key="1">
    <source>
        <dbReference type="ARBA" id="ARBA00003088"/>
    </source>
</evidence>
<evidence type="ECO:0000256" key="6">
    <source>
        <dbReference type="ARBA" id="ARBA00031720"/>
    </source>
</evidence>
<dbReference type="RefSeq" id="WP_007288116.1">
    <property type="nucleotide sequence ID" value="NZ_AAWL01000001.1"/>
</dbReference>
<reference evidence="8 9" key="1">
    <citation type="submission" date="2007-01" db="EMBL/GenBank/DDBJ databases">
        <title>Annotation of the draft genome assembly of Thermosinus carboxydivorans Nor1.</title>
        <authorList>
            <consortium name="US DOE Joint Genome Institute (JGI-ORNL)"/>
            <person name="Larimer F."/>
            <person name="Land M."/>
            <person name="Hauser L."/>
        </authorList>
    </citation>
    <scope>NUCLEOTIDE SEQUENCE [LARGE SCALE GENOMIC DNA]</scope>
    <source>
        <strain evidence="8 9">Nor1</strain>
    </source>
</reference>
<dbReference type="GO" id="GO:0003723">
    <property type="term" value="F:RNA binding"/>
    <property type="evidence" value="ECO:0007669"/>
    <property type="project" value="UniProtKB-KW"/>
</dbReference>
<evidence type="ECO:0000256" key="4">
    <source>
        <dbReference type="ARBA" id="ARBA00022884"/>
    </source>
</evidence>
<evidence type="ECO:0000256" key="2">
    <source>
        <dbReference type="ARBA" id="ARBA00006680"/>
    </source>
</evidence>
<protein>
    <recommendedName>
        <fullName evidence="3">CRISPR system Cms protein Csm5</fullName>
    </recommendedName>
    <alternativeName>
        <fullName evidence="6">CRISPR type III A-associated protein Csm5</fullName>
    </alternativeName>
</protein>
<proteinExistence type="inferred from homology"/>
<feature type="domain" description="CRISPR type III-associated protein" evidence="7">
    <location>
        <begin position="11"/>
        <end position="220"/>
    </location>
</feature>
<keyword evidence="9" id="KW-1185">Reference proteome</keyword>
<keyword evidence="5" id="KW-0051">Antiviral defense</keyword>
<dbReference type="OrthoDB" id="24360at2"/>
<dbReference type="InterPro" id="IPR005537">
    <property type="entry name" value="RAMP_III_fam"/>
</dbReference>
<dbReference type="PANTHER" id="PTHR38007">
    <property type="entry name" value="CRISPR SYSTEM CMS PROTEIN CSM5"/>
    <property type="match status" value="1"/>
</dbReference>
<dbReference type="Pfam" id="PF03787">
    <property type="entry name" value="RAMPs"/>
    <property type="match status" value="1"/>
</dbReference>
<gene>
    <name evidence="8" type="ORF">TcarDRAFT_2598</name>
</gene>
<evidence type="ECO:0000256" key="5">
    <source>
        <dbReference type="ARBA" id="ARBA00023118"/>
    </source>
</evidence>
<evidence type="ECO:0000313" key="9">
    <source>
        <dbReference type="Proteomes" id="UP000005139"/>
    </source>
</evidence>